<dbReference type="EMBL" id="OX596101">
    <property type="protein sequence ID" value="CAI9696859.1"/>
    <property type="molecule type" value="Genomic_DNA"/>
</dbReference>
<accession>A0ACB0E8U0</accession>
<gene>
    <name evidence="1" type="ORF">MRATA1EN3_LOCUS8072</name>
</gene>
<reference evidence="1" key="1">
    <citation type="submission" date="2023-05" db="EMBL/GenBank/DDBJ databases">
        <authorList>
            <consortium name="ELIXIR-Norway"/>
        </authorList>
    </citation>
    <scope>NUCLEOTIDE SEQUENCE</scope>
</reference>
<sequence length="141" mass="15117">MEGTGHEDSDPCRKLILDLYTRMQCKETRDETRDSAWRLCSACGFRGPSVELTKQGNASAGFPEAPGSKLPLFHQPGAGDQSRLALLTSGGGARMAFPLPAPPPGSLMARLPLKLLGTQCPGLLSRIADRMKLWVPRACPG</sequence>
<evidence type="ECO:0000313" key="2">
    <source>
        <dbReference type="Proteomes" id="UP001162501"/>
    </source>
</evidence>
<organism evidence="1 2">
    <name type="scientific">Rangifer tarandus platyrhynchus</name>
    <name type="common">Svalbard reindeer</name>
    <dbReference type="NCBI Taxonomy" id="3082113"/>
    <lineage>
        <taxon>Eukaryota</taxon>
        <taxon>Metazoa</taxon>
        <taxon>Chordata</taxon>
        <taxon>Craniata</taxon>
        <taxon>Vertebrata</taxon>
        <taxon>Euteleostomi</taxon>
        <taxon>Mammalia</taxon>
        <taxon>Eutheria</taxon>
        <taxon>Laurasiatheria</taxon>
        <taxon>Artiodactyla</taxon>
        <taxon>Ruminantia</taxon>
        <taxon>Pecora</taxon>
        <taxon>Cervidae</taxon>
        <taxon>Odocoileinae</taxon>
        <taxon>Rangifer</taxon>
    </lineage>
</organism>
<dbReference type="Proteomes" id="UP001162501">
    <property type="component" value="Chromosome 17"/>
</dbReference>
<protein>
    <submittedName>
        <fullName evidence="1">Uncharacterized protein</fullName>
    </submittedName>
</protein>
<name>A0ACB0E8U0_RANTA</name>
<evidence type="ECO:0000313" key="1">
    <source>
        <dbReference type="EMBL" id="CAI9696859.1"/>
    </source>
</evidence>
<proteinExistence type="predicted"/>